<proteinExistence type="predicted"/>
<organism evidence="1 2">
    <name type="scientific">Gulo gulo</name>
    <name type="common">Wolverine</name>
    <name type="synonym">Gluton</name>
    <dbReference type="NCBI Taxonomy" id="48420"/>
    <lineage>
        <taxon>Eukaryota</taxon>
        <taxon>Metazoa</taxon>
        <taxon>Chordata</taxon>
        <taxon>Craniata</taxon>
        <taxon>Vertebrata</taxon>
        <taxon>Euteleostomi</taxon>
        <taxon>Mammalia</taxon>
        <taxon>Eutheria</taxon>
        <taxon>Laurasiatheria</taxon>
        <taxon>Carnivora</taxon>
        <taxon>Caniformia</taxon>
        <taxon>Musteloidea</taxon>
        <taxon>Mustelidae</taxon>
        <taxon>Guloninae</taxon>
        <taxon>Gulo</taxon>
    </lineage>
</organism>
<comment type="caution">
    <text evidence="1">The sequence shown here is derived from an EMBL/GenBank/DDBJ whole genome shotgun (WGS) entry which is preliminary data.</text>
</comment>
<name>A0A9X9MBL6_GULGU</name>
<evidence type="ECO:0000313" key="2">
    <source>
        <dbReference type="Proteomes" id="UP000269945"/>
    </source>
</evidence>
<reference evidence="1 2" key="1">
    <citation type="submission" date="2018-10" db="EMBL/GenBank/DDBJ databases">
        <authorList>
            <person name="Ekblom R."/>
            <person name="Jareborg N."/>
        </authorList>
    </citation>
    <scope>NUCLEOTIDE SEQUENCE [LARGE SCALE GENOMIC DNA]</scope>
    <source>
        <tissue evidence="1">Muscle</tissue>
    </source>
</reference>
<dbReference type="EMBL" id="CYRY02046032">
    <property type="protein sequence ID" value="VCX41602.1"/>
    <property type="molecule type" value="Genomic_DNA"/>
</dbReference>
<dbReference type="Proteomes" id="UP000269945">
    <property type="component" value="Unassembled WGS sequence"/>
</dbReference>
<sequence>MWTTVAMVVTRLPGHQPTAEVPLWCPARQGVPMALCPRP</sequence>
<protein>
    <submittedName>
        <fullName evidence="1">Uncharacterized protein</fullName>
    </submittedName>
</protein>
<gene>
    <name evidence="1" type="ORF">BN2614_LOCUS2</name>
</gene>
<dbReference type="AlphaFoldDB" id="A0A9X9MBL6"/>
<keyword evidence="2" id="KW-1185">Reference proteome</keyword>
<accession>A0A9X9MBL6</accession>
<evidence type="ECO:0000313" key="1">
    <source>
        <dbReference type="EMBL" id="VCX41602.1"/>
    </source>
</evidence>